<organism evidence="2 3">
    <name type="scientific">Maudiozyma humilis</name>
    <name type="common">Sour dough yeast</name>
    <name type="synonym">Kazachstania humilis</name>
    <dbReference type="NCBI Taxonomy" id="51915"/>
    <lineage>
        <taxon>Eukaryota</taxon>
        <taxon>Fungi</taxon>
        <taxon>Dikarya</taxon>
        <taxon>Ascomycota</taxon>
        <taxon>Saccharomycotina</taxon>
        <taxon>Saccharomycetes</taxon>
        <taxon>Saccharomycetales</taxon>
        <taxon>Saccharomycetaceae</taxon>
        <taxon>Maudiozyma</taxon>
    </lineage>
</organism>
<dbReference type="PANTHER" id="PTHR13315">
    <property type="entry name" value="METALLO PHOSPHOESTERASE RELATED"/>
    <property type="match status" value="1"/>
</dbReference>
<accession>A0AAV5RXV5</accession>
<dbReference type="EMBL" id="BTGD01000005">
    <property type="protein sequence ID" value="GMM55354.1"/>
    <property type="molecule type" value="Genomic_DNA"/>
</dbReference>
<dbReference type="AlphaFoldDB" id="A0AAV5RXV5"/>
<keyword evidence="3" id="KW-1185">Reference proteome</keyword>
<dbReference type="PANTHER" id="PTHR13315:SF1">
    <property type="entry name" value="PROTEIN TED1"/>
    <property type="match status" value="1"/>
</dbReference>
<dbReference type="Proteomes" id="UP001377567">
    <property type="component" value="Unassembled WGS sequence"/>
</dbReference>
<keyword evidence="1" id="KW-0472">Membrane</keyword>
<evidence type="ECO:0000256" key="1">
    <source>
        <dbReference type="ARBA" id="ARBA00023136"/>
    </source>
</evidence>
<reference evidence="2 3" key="1">
    <citation type="journal article" date="2023" name="Elife">
        <title>Identification of key yeast species and microbe-microbe interactions impacting larval growth of Drosophila in the wild.</title>
        <authorList>
            <person name="Mure A."/>
            <person name="Sugiura Y."/>
            <person name="Maeda R."/>
            <person name="Honda K."/>
            <person name="Sakurai N."/>
            <person name="Takahashi Y."/>
            <person name="Watada M."/>
            <person name="Katoh T."/>
            <person name="Gotoh A."/>
            <person name="Gotoh Y."/>
            <person name="Taniguchi I."/>
            <person name="Nakamura K."/>
            <person name="Hayashi T."/>
            <person name="Katayama T."/>
            <person name="Uemura T."/>
            <person name="Hattori Y."/>
        </authorList>
    </citation>
    <scope>NUCLEOTIDE SEQUENCE [LARGE SCALE GENOMIC DNA]</scope>
    <source>
        <strain evidence="2 3">KH-74</strain>
    </source>
</reference>
<comment type="caution">
    <text evidence="2">The sequence shown here is derived from an EMBL/GenBank/DDBJ whole genome shotgun (WGS) entry which is preliminary data.</text>
</comment>
<dbReference type="CDD" id="cd08164">
    <property type="entry name" value="MPP_Ted1"/>
    <property type="match status" value="1"/>
</dbReference>
<dbReference type="GO" id="GO:0016020">
    <property type="term" value="C:membrane"/>
    <property type="evidence" value="ECO:0007669"/>
    <property type="project" value="GOC"/>
</dbReference>
<sequence>MLRSTLRKVAVFATVITVLANIYAYTFPSLNAESCSWHCFDKTNAKDDSSLPLDATLFEKVVHRAKSYATDVYETNFVTKVEDSEDSQRVPDVHMMALGDPQIKGVWKNTPYITRLDTFGNDYYLGHIFKTMKQRLSPSHVVVMGDLFSSQWIPDSEFYNRTRRYVNRLFKRDTSLIEEIKQSNHNNDTGLFQVDWQAWGSTFNEILENNPEDFKFGYKDVDAWSDDEDYLFVNLTGNHDVGYSGDATYQHLTRFQKLFGKDNFWIEYGSETDHPWRLVVLNDLLLEGPALQPEFVDYDWEFLRQLEAQNFTGSTILATHVPFYKEEGLCVDPPEYNYYPEVWEKEPYKANLLRSQNHISEGVTNTVFNIVFGNNMPGMVLVGHDHEGCEVTYNRFSGNNSWVATRDPLANADYHLQEITVRSMMGEFFGNTGLVTGHFNEDTKLWEWKFTLCPFSIQHVWWFSKVSAIVTVLIWSSLAVL</sequence>
<dbReference type="InterPro" id="IPR029052">
    <property type="entry name" value="Metallo-depent_PP-like"/>
</dbReference>
<protein>
    <submittedName>
        <fullName evidence="2">Ted1 protein</fullName>
    </submittedName>
</protein>
<dbReference type="Gene3D" id="3.60.21.10">
    <property type="match status" value="1"/>
</dbReference>
<dbReference type="InterPro" id="IPR033307">
    <property type="entry name" value="Ted1_MPase_dom"/>
</dbReference>
<gene>
    <name evidence="2" type="ORF">DAKH74_019700</name>
</gene>
<dbReference type="GO" id="GO:0006506">
    <property type="term" value="P:GPI anchor biosynthetic process"/>
    <property type="evidence" value="ECO:0007669"/>
    <property type="project" value="InterPro"/>
</dbReference>
<proteinExistence type="predicted"/>
<name>A0AAV5RXV5_MAUHU</name>
<evidence type="ECO:0000313" key="3">
    <source>
        <dbReference type="Proteomes" id="UP001377567"/>
    </source>
</evidence>
<dbReference type="GO" id="GO:0005783">
    <property type="term" value="C:endoplasmic reticulum"/>
    <property type="evidence" value="ECO:0007669"/>
    <property type="project" value="TreeGrafter"/>
</dbReference>
<dbReference type="InterPro" id="IPR033308">
    <property type="entry name" value="PGAP5/Cdc1/Ted1"/>
</dbReference>
<evidence type="ECO:0000313" key="2">
    <source>
        <dbReference type="EMBL" id="GMM55354.1"/>
    </source>
</evidence>
<dbReference type="SUPFAM" id="SSF56300">
    <property type="entry name" value="Metallo-dependent phosphatases"/>
    <property type="match status" value="1"/>
</dbReference>